<feature type="region of interest" description="Disordered" evidence="1">
    <location>
        <begin position="21"/>
        <end position="232"/>
    </location>
</feature>
<dbReference type="GO" id="GO:0000381">
    <property type="term" value="P:regulation of alternative mRNA splicing, via spliceosome"/>
    <property type="evidence" value="ECO:0007669"/>
    <property type="project" value="TreeGrafter"/>
</dbReference>
<dbReference type="EMBL" id="GBXI01003641">
    <property type="protein sequence ID" value="JAD10651.1"/>
    <property type="molecule type" value="Transcribed_RNA"/>
</dbReference>
<feature type="compositionally biased region" description="Basic and acidic residues" evidence="1">
    <location>
        <begin position="108"/>
        <end position="119"/>
    </location>
</feature>
<dbReference type="PANTHER" id="PTHR12357">
    <property type="entry name" value="YTH YT521-B HOMOLOGY DOMAIN-CONTAINING"/>
    <property type="match status" value="1"/>
</dbReference>
<feature type="compositionally biased region" description="Gly residues" evidence="1">
    <location>
        <begin position="490"/>
        <end position="509"/>
    </location>
</feature>
<feature type="domain" description="YTH" evidence="2">
    <location>
        <begin position="248"/>
        <end position="385"/>
    </location>
</feature>
<dbReference type="InterPro" id="IPR045168">
    <property type="entry name" value="YTH_prot"/>
</dbReference>
<dbReference type="GO" id="GO:0003729">
    <property type="term" value="F:mRNA binding"/>
    <property type="evidence" value="ECO:0007669"/>
    <property type="project" value="TreeGrafter"/>
</dbReference>
<evidence type="ECO:0000259" key="2">
    <source>
        <dbReference type="PROSITE" id="PS50882"/>
    </source>
</evidence>
<dbReference type="InterPro" id="IPR007275">
    <property type="entry name" value="YTH_domain"/>
</dbReference>
<dbReference type="Gene3D" id="3.10.590.10">
    <property type="entry name" value="ph1033 like domains"/>
    <property type="match status" value="1"/>
</dbReference>
<feature type="compositionally biased region" description="Acidic residues" evidence="1">
    <location>
        <begin position="21"/>
        <end position="31"/>
    </location>
</feature>
<gene>
    <name evidence="3" type="primary">YTHDC1_1</name>
    <name evidence="4" type="synonym">YTHDC1_0</name>
    <name evidence="3" type="ORF">g.48056</name>
    <name evidence="4" type="ORF">g.48070</name>
</gene>
<evidence type="ECO:0000313" key="3">
    <source>
        <dbReference type="EMBL" id="JAD00455.1"/>
    </source>
</evidence>
<feature type="compositionally biased region" description="Low complexity" evidence="1">
    <location>
        <begin position="413"/>
        <end position="426"/>
    </location>
</feature>
<feature type="region of interest" description="Disordered" evidence="1">
    <location>
        <begin position="553"/>
        <end position="740"/>
    </location>
</feature>
<dbReference type="PROSITE" id="PS50882">
    <property type="entry name" value="YTH"/>
    <property type="match status" value="1"/>
</dbReference>
<feature type="compositionally biased region" description="Low complexity" evidence="1">
    <location>
        <begin position="120"/>
        <end position="129"/>
    </location>
</feature>
<organism evidence="3">
    <name type="scientific">Zeugodacus cucurbitae</name>
    <name type="common">Melon fruit fly</name>
    <name type="synonym">Bactrocera cucurbitae</name>
    <dbReference type="NCBI Taxonomy" id="28588"/>
    <lineage>
        <taxon>Eukaryota</taxon>
        <taxon>Metazoa</taxon>
        <taxon>Ecdysozoa</taxon>
        <taxon>Arthropoda</taxon>
        <taxon>Hexapoda</taxon>
        <taxon>Insecta</taxon>
        <taxon>Pterygota</taxon>
        <taxon>Neoptera</taxon>
        <taxon>Endopterygota</taxon>
        <taxon>Diptera</taxon>
        <taxon>Brachycera</taxon>
        <taxon>Muscomorpha</taxon>
        <taxon>Tephritoidea</taxon>
        <taxon>Tephritidae</taxon>
        <taxon>Zeugodacus</taxon>
        <taxon>Zeugodacus</taxon>
    </lineage>
</organism>
<accession>A0A0A1WPL4</accession>
<feature type="compositionally biased region" description="Polar residues" evidence="1">
    <location>
        <begin position="661"/>
        <end position="672"/>
    </location>
</feature>
<sequence>MKIMADLDAVHLGLDENEADIAEELQDFDESFDTRSEASESGSESSVSQPSISSVSSAASSIGEKRKNKTKKKATKESEKKATSKRSSSPGVGAVNGKNSAGGKKKRSNEESSHKDTESSTKPSESKGTSSKEKKSQKKASSSSKNSTASVANSNGPANTSSGSISAHTNISGNKSEASDAEDKPTTKTPFDSDSESEDSDSAANIKRNGRKAISKSASPEKKTQSGSNTSGKSYDYMTKLNYLFRGTHFFLIKSNNADNVAIAKTKNVWATLPQNEANLNQAFKESRNVLLIFSVNESGKFAGFARMSSQSRRDLSHPAWVLPPSISPKALGGIIELDWICRKELSFNCTSHLYNTWNESKPVKIGRDGQEIEPKVGSELCRLFPEDEKIEMTPILRKSKETAKMMREKGIRVSYRPPRSLSSRGSRGGAGGSSGFPSYRQGDRRSGGSGGPMRHRRTFSSGPHRPYKLPPLGMPPGGGFKRSTSPYRSGGGVGAGGSGGSRAGGGDTGLPSWDRYMNSAEAYMVDYMRSMHGQLPPLPFVPPFAQLPLSASSSGALPPPGPPSMYDQLPPPVRYYDGPPLPDYPPPQPIRPPPPGFDKAPSYEDFAAWKNAGLPTLPDGMPPGFPSFGGSAGTSASNGGNNGIGGSSSVGGGGSFSSSTNAINAGNTSGGPNSFRSSSQRSNNSNMMRPRERAGGRDYRGPSGSVSGGSGSRSGGNDRHFRAGGGSSGGARNYRDGRR</sequence>
<name>A0A0A1WPL4_ZEUCU</name>
<dbReference type="GO" id="GO:1990247">
    <property type="term" value="F:N6-methyladenosine-containing RNA reader activity"/>
    <property type="evidence" value="ECO:0007669"/>
    <property type="project" value="TreeGrafter"/>
</dbReference>
<dbReference type="AlphaFoldDB" id="A0A0A1WPL4"/>
<feature type="region of interest" description="Disordered" evidence="1">
    <location>
        <begin position="401"/>
        <end position="510"/>
    </location>
</feature>
<dbReference type="OrthoDB" id="5842105at2759"/>
<protein>
    <submittedName>
        <fullName evidence="3">YTH domain-containing protein 1</fullName>
    </submittedName>
</protein>
<reference evidence="3" key="1">
    <citation type="submission" date="2014-11" db="EMBL/GenBank/DDBJ databases">
        <authorList>
            <person name="Geib S."/>
        </authorList>
    </citation>
    <scope>NUCLEOTIDE SEQUENCE</scope>
</reference>
<dbReference type="Pfam" id="PF04146">
    <property type="entry name" value="YTH"/>
    <property type="match status" value="1"/>
</dbReference>
<feature type="compositionally biased region" description="Low complexity" evidence="1">
    <location>
        <begin position="39"/>
        <end position="62"/>
    </location>
</feature>
<proteinExistence type="predicted"/>
<feature type="compositionally biased region" description="Low complexity" evidence="1">
    <location>
        <begin position="627"/>
        <end position="640"/>
    </location>
</feature>
<dbReference type="GO" id="GO:0000398">
    <property type="term" value="P:mRNA splicing, via spliceosome"/>
    <property type="evidence" value="ECO:0007669"/>
    <property type="project" value="TreeGrafter"/>
</dbReference>
<dbReference type="PANTHER" id="PTHR12357:SF3">
    <property type="entry name" value="YTH DOMAIN-CONTAINING PROTEIN 1"/>
    <property type="match status" value="1"/>
</dbReference>
<dbReference type="GO" id="GO:0005654">
    <property type="term" value="C:nucleoplasm"/>
    <property type="evidence" value="ECO:0007669"/>
    <property type="project" value="TreeGrafter"/>
</dbReference>
<feature type="compositionally biased region" description="Low complexity" evidence="1">
    <location>
        <begin position="673"/>
        <end position="689"/>
    </location>
</feature>
<feature type="compositionally biased region" description="Polar residues" evidence="1">
    <location>
        <begin position="156"/>
        <end position="176"/>
    </location>
</feature>
<dbReference type="EMBL" id="GBXI01013837">
    <property type="protein sequence ID" value="JAD00455.1"/>
    <property type="molecule type" value="Transcribed_RNA"/>
</dbReference>
<feature type="compositionally biased region" description="Basic and acidic residues" evidence="1">
    <location>
        <begin position="177"/>
        <end position="186"/>
    </location>
</feature>
<feature type="compositionally biased region" description="Low complexity" evidence="1">
    <location>
        <begin position="139"/>
        <end position="155"/>
    </location>
</feature>
<feature type="compositionally biased region" description="Basic and acidic residues" evidence="1">
    <location>
        <begin position="401"/>
        <end position="412"/>
    </location>
</feature>
<feature type="compositionally biased region" description="Gly residues" evidence="1">
    <location>
        <begin position="641"/>
        <end position="656"/>
    </location>
</feature>
<evidence type="ECO:0000256" key="1">
    <source>
        <dbReference type="SAM" id="MobiDB-lite"/>
    </source>
</evidence>
<reference evidence="3" key="2">
    <citation type="journal article" date="2015" name="Gigascience">
        <title>Reconstructing a comprehensive transcriptome assembly of a white-pupal translocated strain of the pest fruit fly Bactrocera cucurbitae.</title>
        <authorList>
            <person name="Sim S.B."/>
            <person name="Calla B."/>
            <person name="Hall B."/>
            <person name="DeRego T."/>
            <person name="Geib S.M."/>
        </authorList>
    </citation>
    <scope>NUCLEOTIDE SEQUENCE</scope>
</reference>
<dbReference type="CDD" id="cd21134">
    <property type="entry name" value="YTH"/>
    <property type="match status" value="1"/>
</dbReference>
<evidence type="ECO:0000313" key="4">
    <source>
        <dbReference type="EMBL" id="JAD10651.1"/>
    </source>
</evidence>
<feature type="compositionally biased region" description="Pro residues" evidence="1">
    <location>
        <begin position="558"/>
        <end position="597"/>
    </location>
</feature>
<feature type="compositionally biased region" description="Basic and acidic residues" evidence="1">
    <location>
        <begin position="690"/>
        <end position="701"/>
    </location>
</feature>